<organism evidence="5 6">
    <name type="scientific">Alkalicoccobacillus gibsonii</name>
    <dbReference type="NCBI Taxonomy" id="79881"/>
    <lineage>
        <taxon>Bacteria</taxon>
        <taxon>Bacillati</taxon>
        <taxon>Bacillota</taxon>
        <taxon>Bacilli</taxon>
        <taxon>Bacillales</taxon>
        <taxon>Bacillaceae</taxon>
        <taxon>Alkalicoccobacillus</taxon>
    </lineage>
</organism>
<dbReference type="PANTHER" id="PTHR30061">
    <property type="entry name" value="MALTOSE-BINDING PERIPLASMIC PROTEIN"/>
    <property type="match status" value="1"/>
</dbReference>
<evidence type="ECO:0000256" key="1">
    <source>
        <dbReference type="ARBA" id="ARBA00008520"/>
    </source>
</evidence>
<dbReference type="EMBL" id="JBCITK010000001">
    <property type="protein sequence ID" value="MEN0642935.1"/>
    <property type="molecule type" value="Genomic_DNA"/>
</dbReference>
<accession>A0ABU9VGA6</accession>
<dbReference type="CDD" id="cd14748">
    <property type="entry name" value="PBP2_UgpB"/>
    <property type="match status" value="1"/>
</dbReference>
<keyword evidence="6" id="KW-1185">Reference proteome</keyword>
<protein>
    <submittedName>
        <fullName evidence="5">ABC transporter substrate-binding protein</fullName>
    </submittedName>
</protein>
<comment type="similarity">
    <text evidence="1">Belongs to the bacterial solute-binding protein 1 family.</text>
</comment>
<reference evidence="5 6" key="1">
    <citation type="submission" date="2024-03" db="EMBL/GenBank/DDBJ databases">
        <title>Bacilli Hybrid Assemblies.</title>
        <authorList>
            <person name="Kovac J."/>
        </authorList>
    </citation>
    <scope>NUCLEOTIDE SEQUENCE [LARGE SCALE GENOMIC DNA]</scope>
    <source>
        <strain evidence="5 6">FSL R7-0666</strain>
    </source>
</reference>
<keyword evidence="3 4" id="KW-0732">Signal</keyword>
<gene>
    <name evidence="5" type="ORF">MKY91_07225</name>
</gene>
<name>A0ABU9VGA6_9BACI</name>
<feature type="chain" id="PRO_5045413540" evidence="4">
    <location>
        <begin position="28"/>
        <end position="432"/>
    </location>
</feature>
<dbReference type="Gene3D" id="3.40.190.10">
    <property type="entry name" value="Periplasmic binding protein-like II"/>
    <property type="match status" value="2"/>
</dbReference>
<evidence type="ECO:0000313" key="5">
    <source>
        <dbReference type="EMBL" id="MEN0642935.1"/>
    </source>
</evidence>
<dbReference type="Proteomes" id="UP001418796">
    <property type="component" value="Unassembled WGS sequence"/>
</dbReference>
<evidence type="ECO:0000256" key="2">
    <source>
        <dbReference type="ARBA" id="ARBA00022448"/>
    </source>
</evidence>
<evidence type="ECO:0000313" key="6">
    <source>
        <dbReference type="Proteomes" id="UP001418796"/>
    </source>
</evidence>
<comment type="caution">
    <text evidence="5">The sequence shown here is derived from an EMBL/GenBank/DDBJ whole genome shotgun (WGS) entry which is preliminary data.</text>
</comment>
<dbReference type="Pfam" id="PF01547">
    <property type="entry name" value="SBP_bac_1"/>
    <property type="match status" value="1"/>
</dbReference>
<evidence type="ECO:0000256" key="3">
    <source>
        <dbReference type="ARBA" id="ARBA00022729"/>
    </source>
</evidence>
<keyword evidence="2" id="KW-0813">Transport</keyword>
<sequence>MMNVTAYKRSLYCIGFSTILITAGCQAQEATEEIEAPITVEGKTTVSYWHNRTGSGLEALEQVVDDFNRSQDEIFVQAIYSASSEGDDQRLLTAIAGGNPPDLAHFDRFKVAQYASENSLESLTPFIERDQFEMEKYYDYASLETMYEDEYYAIPLTTDSRLLFYNKDRFEEVGLDPDNPPASISELEDAIERLTVFESGNIKQMGMVPWTAQGWFYTWGWAFGGEFYDEETGELTLTDPKNVEALEWLVSFAEKYDAATITSFDTAQGSNEMDPFNLELYSMKIDGPFAISNIKQYNPDLNFGVTPIPTPTGDQFSTWSGGTSLIMPKGAKNKDEAWEFMKYFGSEEGQRTNSEIDNQMSVIDTVNEDLYRDDPIMSEFIDILPQSNARPPIANGQFLWNQLDKMVEYAIHGRGEPEELLEKVHKRVNERQ</sequence>
<dbReference type="PANTHER" id="PTHR30061:SF50">
    <property type="entry name" value="MALTOSE_MALTODEXTRIN-BINDING PERIPLASMIC PROTEIN"/>
    <property type="match status" value="1"/>
</dbReference>
<feature type="signal peptide" evidence="4">
    <location>
        <begin position="1"/>
        <end position="27"/>
    </location>
</feature>
<dbReference type="RefSeq" id="WP_343132081.1">
    <property type="nucleotide sequence ID" value="NZ_JBCITK010000001.1"/>
</dbReference>
<dbReference type="SUPFAM" id="SSF53850">
    <property type="entry name" value="Periplasmic binding protein-like II"/>
    <property type="match status" value="1"/>
</dbReference>
<dbReference type="InterPro" id="IPR006059">
    <property type="entry name" value="SBP"/>
</dbReference>
<proteinExistence type="inferred from homology"/>
<evidence type="ECO:0000256" key="4">
    <source>
        <dbReference type="SAM" id="SignalP"/>
    </source>
</evidence>